<dbReference type="InParanoid" id="A0A0C3PIX5"/>
<accession>A0A0C3PIX5</accession>
<reference evidence="2 3" key="1">
    <citation type="submission" date="2014-04" db="EMBL/GenBank/DDBJ databases">
        <authorList>
            <consortium name="DOE Joint Genome Institute"/>
            <person name="Kuo A."/>
            <person name="Kohler A."/>
            <person name="Costa M.D."/>
            <person name="Nagy L.G."/>
            <person name="Floudas D."/>
            <person name="Copeland A."/>
            <person name="Barry K.W."/>
            <person name="Cichocki N."/>
            <person name="Veneault-Fourrey C."/>
            <person name="LaButti K."/>
            <person name="Lindquist E.A."/>
            <person name="Lipzen A."/>
            <person name="Lundell T."/>
            <person name="Morin E."/>
            <person name="Murat C."/>
            <person name="Sun H."/>
            <person name="Tunlid A."/>
            <person name="Henrissat B."/>
            <person name="Grigoriev I.V."/>
            <person name="Hibbett D.S."/>
            <person name="Martin F."/>
            <person name="Nordberg H.P."/>
            <person name="Cantor M.N."/>
            <person name="Hua S.X."/>
        </authorList>
    </citation>
    <scope>NUCLEOTIDE SEQUENCE [LARGE SCALE GENOMIC DNA]</scope>
    <source>
        <strain evidence="2 3">Marx 270</strain>
    </source>
</reference>
<reference evidence="3" key="2">
    <citation type="submission" date="2015-01" db="EMBL/GenBank/DDBJ databases">
        <title>Evolutionary Origins and Diversification of the Mycorrhizal Mutualists.</title>
        <authorList>
            <consortium name="DOE Joint Genome Institute"/>
            <consortium name="Mycorrhizal Genomics Consortium"/>
            <person name="Kohler A."/>
            <person name="Kuo A."/>
            <person name="Nagy L.G."/>
            <person name="Floudas D."/>
            <person name="Copeland A."/>
            <person name="Barry K.W."/>
            <person name="Cichocki N."/>
            <person name="Veneault-Fourrey C."/>
            <person name="LaButti K."/>
            <person name="Lindquist E.A."/>
            <person name="Lipzen A."/>
            <person name="Lundell T."/>
            <person name="Morin E."/>
            <person name="Murat C."/>
            <person name="Riley R."/>
            <person name="Ohm R."/>
            <person name="Sun H."/>
            <person name="Tunlid A."/>
            <person name="Henrissat B."/>
            <person name="Grigoriev I.V."/>
            <person name="Hibbett D.S."/>
            <person name="Martin F."/>
        </authorList>
    </citation>
    <scope>NUCLEOTIDE SEQUENCE [LARGE SCALE GENOMIC DNA]</scope>
    <source>
        <strain evidence="3">Marx 270</strain>
    </source>
</reference>
<dbReference type="EMBL" id="KN831958">
    <property type="protein sequence ID" value="KIO08074.1"/>
    <property type="molecule type" value="Genomic_DNA"/>
</dbReference>
<feature type="compositionally biased region" description="Low complexity" evidence="1">
    <location>
        <begin position="224"/>
        <end position="242"/>
    </location>
</feature>
<dbReference type="Proteomes" id="UP000054217">
    <property type="component" value="Unassembled WGS sequence"/>
</dbReference>
<dbReference type="AlphaFoldDB" id="A0A0C3PIX5"/>
<dbReference type="STRING" id="870435.A0A0C3PIX5"/>
<feature type="compositionally biased region" description="Pro residues" evidence="1">
    <location>
        <begin position="213"/>
        <end position="223"/>
    </location>
</feature>
<evidence type="ECO:0000313" key="3">
    <source>
        <dbReference type="Proteomes" id="UP000054217"/>
    </source>
</evidence>
<feature type="region of interest" description="Disordered" evidence="1">
    <location>
        <begin position="135"/>
        <end position="157"/>
    </location>
</feature>
<evidence type="ECO:0000313" key="2">
    <source>
        <dbReference type="EMBL" id="KIO08074.1"/>
    </source>
</evidence>
<feature type="region of interest" description="Disordered" evidence="1">
    <location>
        <begin position="179"/>
        <end position="242"/>
    </location>
</feature>
<dbReference type="HOGENOM" id="CLU_059973_0_0_1"/>
<evidence type="ECO:0000256" key="1">
    <source>
        <dbReference type="SAM" id="MobiDB-lite"/>
    </source>
</evidence>
<organism evidence="2 3">
    <name type="scientific">Pisolithus tinctorius Marx 270</name>
    <dbReference type="NCBI Taxonomy" id="870435"/>
    <lineage>
        <taxon>Eukaryota</taxon>
        <taxon>Fungi</taxon>
        <taxon>Dikarya</taxon>
        <taxon>Basidiomycota</taxon>
        <taxon>Agaricomycotina</taxon>
        <taxon>Agaricomycetes</taxon>
        <taxon>Agaricomycetidae</taxon>
        <taxon>Boletales</taxon>
        <taxon>Sclerodermatineae</taxon>
        <taxon>Pisolithaceae</taxon>
        <taxon>Pisolithus</taxon>
    </lineage>
</organism>
<protein>
    <submittedName>
        <fullName evidence="2">Uncharacterized protein</fullName>
    </submittedName>
</protein>
<feature type="compositionally biased region" description="Low complexity" evidence="1">
    <location>
        <begin position="135"/>
        <end position="151"/>
    </location>
</feature>
<gene>
    <name evidence="2" type="ORF">M404DRAFT_23344</name>
</gene>
<name>A0A0C3PIX5_PISTI</name>
<sequence length="289" mass="29609">MSSNPNNSPPNVSVLADDLTHATSILQLLLGLSQGDTESRNVLLACLGSLMGLSPPLPASQPQAVVFPVQPVNTPPVDVVQDEPAPTTTTALGGHTPAEPTPVAVVIQELNPGPALDLPTFDMLPDALASMSTSTSTVTLSHTPSPSLLGPLDPPSPLTPTISPNCLASVPDIAMPADPIPTCQALDTSEPGLDHLPADSPLTGHMSLNHPLSPTPSLTPPPSTSDASSSNSVPTLLTSSSPSSLPLLSNAKMLVMLHEALHATIEVLDQALKGHAASKKALGKRKLHD</sequence>
<proteinExistence type="predicted"/>
<keyword evidence="3" id="KW-1185">Reference proteome</keyword>